<dbReference type="PANTHER" id="PTHR33744">
    <property type="entry name" value="CARBOHYDRATE DIACID REGULATOR"/>
    <property type="match status" value="1"/>
</dbReference>
<dbReference type="EMBL" id="PENI01000054">
    <property type="protein sequence ID" value="RMB79762.1"/>
    <property type="molecule type" value="Genomic_DNA"/>
</dbReference>
<dbReference type="InterPro" id="IPR041522">
    <property type="entry name" value="CdaR_GGDEF"/>
</dbReference>
<evidence type="ECO:0000259" key="2">
    <source>
        <dbReference type="SMART" id="SM00065"/>
    </source>
</evidence>
<feature type="domain" description="GAF" evidence="2">
    <location>
        <begin position="48"/>
        <end position="206"/>
    </location>
</feature>
<evidence type="ECO:0000256" key="1">
    <source>
        <dbReference type="ARBA" id="ARBA00006754"/>
    </source>
</evidence>
<dbReference type="InterPro" id="IPR042070">
    <property type="entry name" value="PucR_C-HTH_sf"/>
</dbReference>
<evidence type="ECO:0000313" key="4">
    <source>
        <dbReference type="Proteomes" id="UP000270471"/>
    </source>
</evidence>
<name>A0A3M0HVP4_9ACTN</name>
<gene>
    <name evidence="3" type="ORF">CTZ28_43845</name>
</gene>
<accession>A0A3M0HVP4</accession>
<dbReference type="PANTHER" id="PTHR33744:SF1">
    <property type="entry name" value="DNA-BINDING TRANSCRIPTIONAL ACTIVATOR ADER"/>
    <property type="match status" value="1"/>
</dbReference>
<dbReference type="InterPro" id="IPR051448">
    <property type="entry name" value="CdaR-like_regulators"/>
</dbReference>
<dbReference type="SUPFAM" id="SSF55781">
    <property type="entry name" value="GAF domain-like"/>
    <property type="match status" value="1"/>
</dbReference>
<comment type="caution">
    <text evidence="3">The sequence shown here is derived from an EMBL/GenBank/DDBJ whole genome shotgun (WGS) entry which is preliminary data.</text>
</comment>
<dbReference type="Gene3D" id="3.30.450.40">
    <property type="match status" value="1"/>
</dbReference>
<dbReference type="InterPro" id="IPR003018">
    <property type="entry name" value="GAF"/>
</dbReference>
<organism evidence="3 4">
    <name type="scientific">Streptomyces shenzhenensis</name>
    <dbReference type="NCBI Taxonomy" id="943815"/>
    <lineage>
        <taxon>Bacteria</taxon>
        <taxon>Bacillati</taxon>
        <taxon>Actinomycetota</taxon>
        <taxon>Actinomycetes</taxon>
        <taxon>Kitasatosporales</taxon>
        <taxon>Streptomycetaceae</taxon>
        <taxon>Streptomyces</taxon>
    </lineage>
</organism>
<dbReference type="Pfam" id="PF17853">
    <property type="entry name" value="GGDEF_2"/>
    <property type="match status" value="1"/>
</dbReference>
<dbReference type="InterPro" id="IPR029016">
    <property type="entry name" value="GAF-like_dom_sf"/>
</dbReference>
<dbReference type="Pfam" id="PF13556">
    <property type="entry name" value="HTH_30"/>
    <property type="match status" value="1"/>
</dbReference>
<sequence>MGTNTGVIPPKGVCWEVSMTSVSSAPPDLLRWMSAIDELAIAVNQRRDLPGLLEQIARTACDLLGYESAAVLLVDDDRKVLRIEGCWGLSLSYVRLVNEESPLFLVPEDTFTGSPSRRAFIEGSPVIVEDISRDPSYGPWARAAQEHGHRSMAAVPLRNQGETVGTMNVYGSDPRRLGPGGLQLLQVLASHAGIALETSAQLVRDRSRLRELSSLNDLLRQHAAIHDRFIGVARRGGGVSDIAAALAEIADRAVVVQDVSGQILASVPRAGVSVRPPDWLSGQQPHASLLSLVAGASPVVSSEAFPGLLAGPVRVGEETLGVLWLAGEAEDDDVRLRAIAQAAVVLGLEMLRRRAVVDAQWQLRGDLVSELAAGSVTDPEVLIARGDRLGSDLRLPQRVLAIRHEEAGEAGETVTAELLRLVQSLVLSRARPKPLLALRDGVITIVAPAGDAPEVEELARHIHTVACQAMEGGVRVAMSETCPEPGHLSGAFRQVTGLLRLLPHTPDEDILTVASAGVLGMLLADVDPHRVGVLAARWIGPLHDYDRQRGTELVGTLRTYLDHDLSTSATAEALFIHANTVGLRIKRIESLLNISLSSVGDLTTLRMALAIDDITRFL</sequence>
<dbReference type="Pfam" id="PF13185">
    <property type="entry name" value="GAF_2"/>
    <property type="match status" value="1"/>
</dbReference>
<dbReference type="Proteomes" id="UP000270471">
    <property type="component" value="Unassembled WGS sequence"/>
</dbReference>
<protein>
    <recommendedName>
        <fullName evidence="2">GAF domain-containing protein</fullName>
    </recommendedName>
</protein>
<comment type="similarity">
    <text evidence="1">Belongs to the CdaR family.</text>
</comment>
<dbReference type="AlphaFoldDB" id="A0A3M0HVP4"/>
<proteinExistence type="inferred from homology"/>
<reference evidence="3 4" key="1">
    <citation type="submission" date="2017-11" db="EMBL/GenBank/DDBJ databases">
        <title>Draft genome of actinobacteria isolated from guarana (Paullinia cupana (Mart.) Ducke.</title>
        <authorList>
            <person name="Siqueira K.A."/>
            <person name="Liotti R.G."/>
            <person name="Mendes T.A.O."/>
            <person name="Soares M.A."/>
        </authorList>
    </citation>
    <scope>NUCLEOTIDE SEQUENCE [LARGE SCALE GENOMIC DNA]</scope>
    <source>
        <strain evidence="3 4">193</strain>
    </source>
</reference>
<dbReference type="Gene3D" id="1.10.10.2840">
    <property type="entry name" value="PucR C-terminal helix-turn-helix domain"/>
    <property type="match status" value="1"/>
</dbReference>
<dbReference type="OrthoDB" id="8026818at2"/>
<dbReference type="SMART" id="SM00065">
    <property type="entry name" value="GAF"/>
    <property type="match status" value="1"/>
</dbReference>
<dbReference type="InterPro" id="IPR025736">
    <property type="entry name" value="PucR_C-HTH_dom"/>
</dbReference>
<evidence type="ECO:0000313" key="3">
    <source>
        <dbReference type="EMBL" id="RMB79762.1"/>
    </source>
</evidence>
<keyword evidence="4" id="KW-1185">Reference proteome</keyword>